<feature type="domain" description="SSD" evidence="7">
    <location>
        <begin position="256"/>
        <end position="385"/>
    </location>
</feature>
<dbReference type="GO" id="GO:0005886">
    <property type="term" value="C:plasma membrane"/>
    <property type="evidence" value="ECO:0007669"/>
    <property type="project" value="UniProtKB-SubCell"/>
</dbReference>
<feature type="transmembrane region" description="Helical" evidence="6">
    <location>
        <begin position="285"/>
        <end position="306"/>
    </location>
</feature>
<dbReference type="PANTHER" id="PTHR33406:SF12">
    <property type="entry name" value="BLR2997 PROTEIN"/>
    <property type="match status" value="1"/>
</dbReference>
<gene>
    <name evidence="8" type="ORF">DDE20_05040</name>
</gene>
<name>A0A2T8HVN5_9RHOB</name>
<keyword evidence="2" id="KW-1003">Cell membrane</keyword>
<evidence type="ECO:0000256" key="1">
    <source>
        <dbReference type="ARBA" id="ARBA00004651"/>
    </source>
</evidence>
<feature type="transmembrane region" description="Helical" evidence="6">
    <location>
        <begin position="624"/>
        <end position="643"/>
    </location>
</feature>
<sequence>MQDAPHHRTEEFANAGRAPALPQARRGLLGLFGWLLARPLWPGLLLALITVLALWQTTQVQVAVNLSGLIGPQTAGAQAIRDYERRFEPIRAEEVLLVRAPSFGDEAVLAGFEDLVLELQFVEGVEQVISLAGLPAPGRDGAWLSGPELAPLPTEARLRRMRNESPLAAQLISEDLTSAVVVVIPERGAGGDALVAGINEAVAISGGMEVHNVGLAAVQRAIAQELIYDLSVLTPMAVGLCLLLTLLLYRSWRVVVVIALPAITGLFWFMGWMGVTGTGIDPVMGALPVLLVVLAVSDSIHIYHAAIHASTAAGDDARPSKQALVRALAETAPAAALTSLTTIIAFLSLSIPDSPSLNTMSYAGVAGMILSLTAVLTLTPLFMYALGVPRAGMQVPRVFSALMGPARAISRMRRAVPMVTLLVLAGLWALQSQSEIGFRYADYLPRGAEVSDALAQMEQSGLGSDRMMLIVEADPAAPYARVRRAVAAIWGEGRGGWIEGASGEAMLARMAALDGSAHALPLQLPIAARDIRADTALNELRETLAQTGLAEHSAIIGPGYALLTEGPNLVQSLRYGLYGTIAVITLLVALVYRSWWLGLVAMVVNLIPILGVEAWLVLIGRELTIMNVIALTIAFGIAVDDTLHFLNRYRLARATPEHDRATQALIDAGPPMVATTVILLAGIMMTLTSALPGMAVYGGLIALAILLALLTDLFLLPGLIRGRSR</sequence>
<feature type="transmembrane region" description="Helical" evidence="6">
    <location>
        <begin position="694"/>
        <end position="716"/>
    </location>
</feature>
<evidence type="ECO:0000259" key="7">
    <source>
        <dbReference type="PROSITE" id="PS50156"/>
    </source>
</evidence>
<dbReference type="InterPro" id="IPR000731">
    <property type="entry name" value="SSD"/>
</dbReference>
<evidence type="ECO:0000256" key="5">
    <source>
        <dbReference type="ARBA" id="ARBA00023136"/>
    </source>
</evidence>
<accession>A0A2T8HVN5</accession>
<feature type="transmembrane region" description="Helical" evidence="6">
    <location>
        <begin position="31"/>
        <end position="55"/>
    </location>
</feature>
<evidence type="ECO:0000256" key="6">
    <source>
        <dbReference type="SAM" id="Phobius"/>
    </source>
</evidence>
<feature type="transmembrane region" description="Helical" evidence="6">
    <location>
        <begin position="664"/>
        <end position="688"/>
    </location>
</feature>
<dbReference type="Pfam" id="PF03176">
    <property type="entry name" value="MMPL"/>
    <property type="match status" value="2"/>
</dbReference>
<dbReference type="InterPro" id="IPR050545">
    <property type="entry name" value="Mycobact_MmpL"/>
</dbReference>
<dbReference type="SUPFAM" id="SSF82866">
    <property type="entry name" value="Multidrug efflux transporter AcrB transmembrane domain"/>
    <property type="match status" value="2"/>
</dbReference>
<feature type="transmembrane region" description="Helical" evidence="6">
    <location>
        <begin position="415"/>
        <end position="431"/>
    </location>
</feature>
<comment type="subcellular location">
    <subcellularLocation>
        <location evidence="1">Cell membrane</location>
        <topology evidence="1">Multi-pass membrane protein</topology>
    </subcellularLocation>
</comment>
<keyword evidence="5 6" id="KW-0472">Membrane</keyword>
<organism evidence="8 9">
    <name type="scientific">Pararhodobacter oceanensis</name>
    <dbReference type="NCBI Taxonomy" id="2172121"/>
    <lineage>
        <taxon>Bacteria</taxon>
        <taxon>Pseudomonadati</taxon>
        <taxon>Pseudomonadota</taxon>
        <taxon>Alphaproteobacteria</taxon>
        <taxon>Rhodobacterales</taxon>
        <taxon>Paracoccaceae</taxon>
        <taxon>Pararhodobacter</taxon>
    </lineage>
</organism>
<dbReference type="PANTHER" id="PTHR33406">
    <property type="entry name" value="MEMBRANE PROTEIN MJ1562-RELATED"/>
    <property type="match status" value="1"/>
</dbReference>
<keyword evidence="4 6" id="KW-1133">Transmembrane helix</keyword>
<feature type="transmembrane region" description="Helical" evidence="6">
    <location>
        <begin position="254"/>
        <end position="273"/>
    </location>
</feature>
<dbReference type="AlphaFoldDB" id="A0A2T8HVN5"/>
<feature type="transmembrane region" description="Helical" evidence="6">
    <location>
        <begin position="363"/>
        <end position="387"/>
    </location>
</feature>
<dbReference type="OrthoDB" id="9794724at2"/>
<dbReference type="Gene3D" id="1.20.1640.10">
    <property type="entry name" value="Multidrug efflux transporter AcrB transmembrane domain"/>
    <property type="match status" value="2"/>
</dbReference>
<dbReference type="PROSITE" id="PS50156">
    <property type="entry name" value="SSD"/>
    <property type="match status" value="2"/>
</dbReference>
<feature type="transmembrane region" description="Helical" evidence="6">
    <location>
        <begin position="327"/>
        <end position="351"/>
    </location>
</feature>
<evidence type="ECO:0000313" key="9">
    <source>
        <dbReference type="Proteomes" id="UP000245911"/>
    </source>
</evidence>
<feature type="domain" description="SSD" evidence="7">
    <location>
        <begin position="595"/>
        <end position="722"/>
    </location>
</feature>
<keyword evidence="9" id="KW-1185">Reference proteome</keyword>
<dbReference type="InterPro" id="IPR004869">
    <property type="entry name" value="MMPL_dom"/>
</dbReference>
<keyword evidence="3 6" id="KW-0812">Transmembrane</keyword>
<feature type="transmembrane region" description="Helical" evidence="6">
    <location>
        <begin position="226"/>
        <end position="247"/>
    </location>
</feature>
<reference evidence="8 9" key="1">
    <citation type="submission" date="2018-04" db="EMBL/GenBank/DDBJ databases">
        <title>Pararhodobacter oceanense sp. nov., isolated from marine intertidal sediment.</title>
        <authorList>
            <person name="Wang X.-L."/>
            <person name="Du Z.-J."/>
        </authorList>
    </citation>
    <scope>NUCLEOTIDE SEQUENCE [LARGE SCALE GENOMIC DNA]</scope>
    <source>
        <strain evidence="8 9">AM505</strain>
    </source>
</reference>
<evidence type="ECO:0000256" key="3">
    <source>
        <dbReference type="ARBA" id="ARBA00022692"/>
    </source>
</evidence>
<evidence type="ECO:0000256" key="4">
    <source>
        <dbReference type="ARBA" id="ARBA00022989"/>
    </source>
</evidence>
<feature type="transmembrane region" description="Helical" evidence="6">
    <location>
        <begin position="575"/>
        <end position="592"/>
    </location>
</feature>
<evidence type="ECO:0000313" key="8">
    <source>
        <dbReference type="EMBL" id="PVH29500.1"/>
    </source>
</evidence>
<comment type="caution">
    <text evidence="8">The sequence shown here is derived from an EMBL/GenBank/DDBJ whole genome shotgun (WGS) entry which is preliminary data.</text>
</comment>
<dbReference type="Proteomes" id="UP000245911">
    <property type="component" value="Unassembled WGS sequence"/>
</dbReference>
<feature type="transmembrane region" description="Helical" evidence="6">
    <location>
        <begin position="599"/>
        <end position="618"/>
    </location>
</feature>
<evidence type="ECO:0000256" key="2">
    <source>
        <dbReference type="ARBA" id="ARBA00022475"/>
    </source>
</evidence>
<proteinExistence type="predicted"/>
<protein>
    <recommendedName>
        <fullName evidence="7">SSD domain-containing protein</fullName>
    </recommendedName>
</protein>
<dbReference type="EMBL" id="QDKM01000002">
    <property type="protein sequence ID" value="PVH29500.1"/>
    <property type="molecule type" value="Genomic_DNA"/>
</dbReference>